<feature type="compositionally biased region" description="Basic and acidic residues" evidence="1">
    <location>
        <begin position="91"/>
        <end position="109"/>
    </location>
</feature>
<proteinExistence type="predicted"/>
<evidence type="ECO:0000256" key="1">
    <source>
        <dbReference type="SAM" id="MobiDB-lite"/>
    </source>
</evidence>
<feature type="compositionally biased region" description="Low complexity" evidence="1">
    <location>
        <begin position="652"/>
        <end position="666"/>
    </location>
</feature>
<feature type="compositionally biased region" description="Acidic residues" evidence="1">
    <location>
        <begin position="168"/>
        <end position="183"/>
    </location>
</feature>
<feature type="compositionally biased region" description="Basic residues" evidence="1">
    <location>
        <begin position="230"/>
        <end position="247"/>
    </location>
</feature>
<feature type="compositionally biased region" description="Pro residues" evidence="1">
    <location>
        <begin position="681"/>
        <end position="691"/>
    </location>
</feature>
<sequence length="727" mass="79409">MDKPGDGGREPQDTTPAPQGRSCRGNTVGNGVCHGQTHPHLPDPALLLKTGELVEVEGGRGMWASPTVGVETCGALKEDRQGEQEDVGDSPGREEHEEREAEPRLKELFDSGLGPGEGEYMETWRLSGEEEVMDDHEPPTLFPGDPILQEEEGESEPGHPGHDQSEDLDRDGDEEEEAGDEDQEGRSDEGRDSRAGGDLGPRRPGGGKRGRGRGEQAPSASSKAPLSGGGRHKQARRRNHHHHHQGRSRGPVGSRAAAACRELLVESLQPWCLSCLRMVVELIVLVAHRCGEAVEAGGAVVYASGSLLLRKATDLPVLRAEAGRLLGGARRLAGGLSGRGWRVAASCLACLRSASMLGYTRARALLGRLAGERGQRWWAAFRDSRAWKGVDALWEKMGGMFRRREQQASPCGVGRGSPGEELERLLELAQIPEEQLDPFAVLGVEASASETELKRAYRQLAVQVHPDKNKHPRAGEAFKVLRAAWDVVSNPETRREYELKRMAETELSRSMNEFLIKLQDDLKEAMNTMMCTKCEGKHKRFEMERDPSEARFCGECNKRHGAEEGDFWAESSMLGLRITYFAFMDGKVYDITEWAGCQRIGISPDTHRVPYHISFGSKNSGSATRHRTPSEPPPGPTSPADLQDFFNRIFHGGAPNGMAANGGFFPPGAPPHQPTRAGPGPGGPFSPPPPHTGFFGPGGQRAEPGEPRTEAAKPPRRRKKVRKPFQR</sequence>
<dbReference type="OrthoDB" id="1507364at2759"/>
<reference evidence="3" key="1">
    <citation type="journal article" date="2023" name="Science">
        <title>Genome structures resolve the early diversification of teleost fishes.</title>
        <authorList>
            <person name="Parey E."/>
            <person name="Louis A."/>
            <person name="Montfort J."/>
            <person name="Bouchez O."/>
            <person name="Roques C."/>
            <person name="Iampietro C."/>
            <person name="Lluch J."/>
            <person name="Castinel A."/>
            <person name="Donnadieu C."/>
            <person name="Desvignes T."/>
            <person name="Floi Bucao C."/>
            <person name="Jouanno E."/>
            <person name="Wen M."/>
            <person name="Mejri S."/>
            <person name="Dirks R."/>
            <person name="Jansen H."/>
            <person name="Henkel C."/>
            <person name="Chen W.J."/>
            <person name="Zahm M."/>
            <person name="Cabau C."/>
            <person name="Klopp C."/>
            <person name="Thompson A.W."/>
            <person name="Robinson-Rechavi M."/>
            <person name="Braasch I."/>
            <person name="Lecointre G."/>
            <person name="Bobe J."/>
            <person name="Postlethwait J.H."/>
            <person name="Berthelot C."/>
            <person name="Roest Crollius H."/>
            <person name="Guiguen Y."/>
        </authorList>
    </citation>
    <scope>NUCLEOTIDE SEQUENCE</scope>
    <source>
        <strain evidence="3">Concon-B</strain>
    </source>
</reference>
<organism evidence="3 4">
    <name type="scientific">Conger conger</name>
    <name type="common">Conger eel</name>
    <name type="synonym">Muraena conger</name>
    <dbReference type="NCBI Taxonomy" id="82655"/>
    <lineage>
        <taxon>Eukaryota</taxon>
        <taxon>Metazoa</taxon>
        <taxon>Chordata</taxon>
        <taxon>Craniata</taxon>
        <taxon>Vertebrata</taxon>
        <taxon>Euteleostomi</taxon>
        <taxon>Actinopterygii</taxon>
        <taxon>Neopterygii</taxon>
        <taxon>Teleostei</taxon>
        <taxon>Anguilliformes</taxon>
        <taxon>Congridae</taxon>
        <taxon>Conger</taxon>
    </lineage>
</organism>
<dbReference type="AlphaFoldDB" id="A0A9Q1D573"/>
<evidence type="ECO:0000259" key="2">
    <source>
        <dbReference type="PROSITE" id="PS50076"/>
    </source>
</evidence>
<feature type="compositionally biased region" description="Basic and acidic residues" evidence="1">
    <location>
        <begin position="1"/>
        <end position="12"/>
    </location>
</feature>
<feature type="region of interest" description="Disordered" evidence="1">
    <location>
        <begin position="1"/>
        <end position="43"/>
    </location>
</feature>
<feature type="region of interest" description="Disordered" evidence="1">
    <location>
        <begin position="612"/>
        <end position="727"/>
    </location>
</feature>
<dbReference type="Pfam" id="PF00226">
    <property type="entry name" value="DnaJ"/>
    <property type="match status" value="1"/>
</dbReference>
<name>A0A9Q1D573_CONCO</name>
<dbReference type="SUPFAM" id="SSF46565">
    <property type="entry name" value="Chaperone J-domain"/>
    <property type="match status" value="1"/>
</dbReference>
<comment type="caution">
    <text evidence="3">The sequence shown here is derived from an EMBL/GenBank/DDBJ whole genome shotgun (WGS) entry which is preliminary data.</text>
</comment>
<dbReference type="Proteomes" id="UP001152803">
    <property type="component" value="Unassembled WGS sequence"/>
</dbReference>
<feature type="compositionally biased region" description="Basic and acidic residues" evidence="1">
    <location>
        <begin position="703"/>
        <end position="713"/>
    </location>
</feature>
<accession>A0A9Q1D573</accession>
<dbReference type="GO" id="GO:0050780">
    <property type="term" value="F:dopamine receptor binding"/>
    <property type="evidence" value="ECO:0007669"/>
    <property type="project" value="TreeGrafter"/>
</dbReference>
<evidence type="ECO:0000313" key="4">
    <source>
        <dbReference type="Proteomes" id="UP001152803"/>
    </source>
</evidence>
<gene>
    <name evidence="3" type="ORF">COCON_G00179470</name>
</gene>
<evidence type="ECO:0000313" key="3">
    <source>
        <dbReference type="EMBL" id="KAJ8258935.1"/>
    </source>
</evidence>
<feature type="compositionally biased region" description="Basic residues" evidence="1">
    <location>
        <begin position="714"/>
        <end position="727"/>
    </location>
</feature>
<dbReference type="PRINTS" id="PR00625">
    <property type="entry name" value="JDOMAIN"/>
</dbReference>
<dbReference type="InterPro" id="IPR052317">
    <property type="entry name" value="Viral_replicn-host_int_reg"/>
</dbReference>
<feature type="domain" description="J" evidence="2">
    <location>
        <begin position="437"/>
        <end position="501"/>
    </location>
</feature>
<keyword evidence="4" id="KW-1185">Reference proteome</keyword>
<dbReference type="InterPro" id="IPR032843">
    <property type="entry name" value="Jiv"/>
</dbReference>
<dbReference type="PROSITE" id="PS50076">
    <property type="entry name" value="DNAJ_2"/>
    <property type="match status" value="1"/>
</dbReference>
<dbReference type="Gene3D" id="1.10.287.110">
    <property type="entry name" value="DnaJ domain"/>
    <property type="match status" value="1"/>
</dbReference>
<dbReference type="InterPro" id="IPR036869">
    <property type="entry name" value="J_dom_sf"/>
</dbReference>
<dbReference type="EMBL" id="JAFJMO010000013">
    <property type="protein sequence ID" value="KAJ8258935.1"/>
    <property type="molecule type" value="Genomic_DNA"/>
</dbReference>
<dbReference type="SMART" id="SM00271">
    <property type="entry name" value="DnaJ"/>
    <property type="match status" value="1"/>
</dbReference>
<dbReference type="InterPro" id="IPR001623">
    <property type="entry name" value="DnaJ_domain"/>
</dbReference>
<feature type="compositionally biased region" description="Basic and acidic residues" evidence="1">
    <location>
        <begin position="156"/>
        <end position="167"/>
    </location>
</feature>
<dbReference type="Pfam" id="PF14901">
    <property type="entry name" value="Jiv90"/>
    <property type="match status" value="1"/>
</dbReference>
<feature type="region of interest" description="Disordered" evidence="1">
    <location>
        <begin position="74"/>
        <end position="253"/>
    </location>
</feature>
<dbReference type="PANTHER" id="PTHR44665">
    <property type="entry name" value="DNAJ HOMOLOG SUBFAMILY C MEMBER 14"/>
    <property type="match status" value="1"/>
</dbReference>
<protein>
    <recommendedName>
        <fullName evidence="2">J domain-containing protein</fullName>
    </recommendedName>
</protein>
<dbReference type="PANTHER" id="PTHR44665:SF1">
    <property type="entry name" value="DNAJ HOMOLOG SUBFAMILY C MEMBER 14"/>
    <property type="match status" value="1"/>
</dbReference>
<feature type="compositionally biased region" description="Basic and acidic residues" evidence="1">
    <location>
        <begin position="184"/>
        <end position="195"/>
    </location>
</feature>
<dbReference type="CDD" id="cd06257">
    <property type="entry name" value="DnaJ"/>
    <property type="match status" value="1"/>
</dbReference>